<dbReference type="InterPro" id="IPR001360">
    <property type="entry name" value="Glyco_hydro_1"/>
</dbReference>
<comment type="similarity">
    <text evidence="1 4">Belongs to the glycosyl hydrolase 1 family.</text>
</comment>
<dbReference type="RefSeq" id="WP_115251220.1">
    <property type="nucleotide sequence ID" value="NZ_UHFF01000002.1"/>
</dbReference>
<reference evidence="5 6" key="1">
    <citation type="submission" date="2018-06" db="EMBL/GenBank/DDBJ databases">
        <authorList>
            <consortium name="Pathogen Informatics"/>
            <person name="Doyle S."/>
        </authorList>
    </citation>
    <scope>NUCLEOTIDE SEQUENCE [LARGE SCALE GENOMIC DNA]</scope>
    <source>
        <strain evidence="5 6">NCTC12092</strain>
    </source>
</reference>
<organism evidence="5 6">
    <name type="scientific">Streptococcus equi subsp. equi</name>
    <dbReference type="NCBI Taxonomy" id="148942"/>
    <lineage>
        <taxon>Bacteria</taxon>
        <taxon>Bacillati</taxon>
        <taxon>Bacillota</taxon>
        <taxon>Bacilli</taxon>
        <taxon>Lactobacillales</taxon>
        <taxon>Streptococcaceae</taxon>
        <taxon>Streptococcus</taxon>
    </lineage>
</organism>
<dbReference type="Gene3D" id="3.20.20.80">
    <property type="entry name" value="Glycosidases"/>
    <property type="match status" value="1"/>
</dbReference>
<proteinExistence type="inferred from homology"/>
<keyword evidence="3 5" id="KW-0326">Glycosidase</keyword>
<dbReference type="EC" id="3.2.1.86" evidence="5"/>
<accession>A0A380JT19</accession>
<dbReference type="SUPFAM" id="SSF51445">
    <property type="entry name" value="(Trans)glycosidases"/>
    <property type="match status" value="1"/>
</dbReference>
<gene>
    <name evidence="5" type="primary">gmuD_2</name>
    <name evidence="5" type="ORF">NCTC12092_01528</name>
</gene>
<evidence type="ECO:0000256" key="2">
    <source>
        <dbReference type="ARBA" id="ARBA00022801"/>
    </source>
</evidence>
<name>A0A380JT19_9STRE</name>
<dbReference type="Proteomes" id="UP000254461">
    <property type="component" value="Unassembled WGS sequence"/>
</dbReference>
<evidence type="ECO:0000256" key="4">
    <source>
        <dbReference type="RuleBase" id="RU003690"/>
    </source>
</evidence>
<dbReference type="GO" id="GO:0016052">
    <property type="term" value="P:carbohydrate catabolic process"/>
    <property type="evidence" value="ECO:0007669"/>
    <property type="project" value="TreeGrafter"/>
</dbReference>
<dbReference type="AlphaFoldDB" id="A0A380JT19"/>
<dbReference type="PANTHER" id="PTHR10353:SF139">
    <property type="entry name" value="6-PHOSPHO-BETA-GLUCOSIDASE GMUD"/>
    <property type="match status" value="1"/>
</dbReference>
<evidence type="ECO:0000256" key="3">
    <source>
        <dbReference type="ARBA" id="ARBA00023295"/>
    </source>
</evidence>
<evidence type="ECO:0000313" key="6">
    <source>
        <dbReference type="Proteomes" id="UP000254461"/>
    </source>
</evidence>
<dbReference type="InterPro" id="IPR017853">
    <property type="entry name" value="GH"/>
</dbReference>
<dbReference type="GO" id="GO:0005829">
    <property type="term" value="C:cytosol"/>
    <property type="evidence" value="ECO:0007669"/>
    <property type="project" value="TreeGrafter"/>
</dbReference>
<evidence type="ECO:0000313" key="5">
    <source>
        <dbReference type="EMBL" id="SUN47732.1"/>
    </source>
</evidence>
<dbReference type="EMBL" id="UHFF01000002">
    <property type="protein sequence ID" value="SUN47732.1"/>
    <property type="molecule type" value="Genomic_DNA"/>
</dbReference>
<dbReference type="FunFam" id="3.20.20.80:FF:000004">
    <property type="entry name" value="Beta-glucosidase 6-phospho-beta-glucosidase"/>
    <property type="match status" value="1"/>
</dbReference>
<evidence type="ECO:0000256" key="1">
    <source>
        <dbReference type="ARBA" id="ARBA00010838"/>
    </source>
</evidence>
<keyword evidence="2 5" id="KW-0378">Hydrolase</keyword>
<protein>
    <submittedName>
        <fullName evidence="5">Beta-glucosidase</fullName>
        <ecNumber evidence="5">3.2.1.86</ecNumber>
    </submittedName>
</protein>
<dbReference type="PANTHER" id="PTHR10353">
    <property type="entry name" value="GLYCOSYL HYDROLASE"/>
    <property type="match status" value="1"/>
</dbReference>
<dbReference type="Pfam" id="PF00232">
    <property type="entry name" value="Glyco_hydro_1"/>
    <property type="match status" value="1"/>
</dbReference>
<dbReference type="PRINTS" id="PR00131">
    <property type="entry name" value="GLHYDRLASE1"/>
</dbReference>
<sequence>MLEFPEGFWWGGATSGPQSEGRFQKPHRHLFDYWYEQRPELFYDYVGPDTASDFFHQYDQDLALLASLGHNSYRTSIQWTRLIDDFEAATINPEGLAYYNRVIDACLAHGIRPVINLHHFDLPIALYQKYGGWESKHVVDLFVAFARVCFEQFGDRVKDWFVHNEPMVVVEGSYLMQFHYPAIVDGKKAVQVAYNLALATAKVICAYRALDEKRSEGRIGTILNLTPVYPASDSEADLAAAHIAELWNNDLFMSAAVCGTFPEELVAMLKRDGVLWQSTPEDLAMIANHTVDYVGINFYHPKRVQAPAVIPVISPSWSPERYYDAYLMPGRRMNVDKGWEIYPEAIYDIALKMRDQYRNIPWFLSENGVGISGEDRYRDESGQIQDDYRIQFLKEHLTYLHKGIQAGSNCFGYHVWTPIDCWSWLNAYKNRYGLVENNHRTQCRRVKKSGEWFQKVAQANGIS</sequence>
<dbReference type="GO" id="GO:0008706">
    <property type="term" value="F:6-phospho-beta-glucosidase activity"/>
    <property type="evidence" value="ECO:0007669"/>
    <property type="project" value="UniProtKB-EC"/>
</dbReference>